<gene>
    <name evidence="2" type="ORF">CDAUBV1_LOCUS1273</name>
</gene>
<reference evidence="2" key="1">
    <citation type="submission" date="2024-06" db="EMBL/GenBank/DDBJ databases">
        <authorList>
            <person name="Liu X."/>
            <person name="Lenzi L."/>
            <person name="Haldenby T S."/>
            <person name="Uol C."/>
        </authorList>
    </citation>
    <scope>NUCLEOTIDE SEQUENCE</scope>
</reference>
<protein>
    <submittedName>
        <fullName evidence="2">Uncharacterized protein</fullName>
    </submittedName>
</protein>
<dbReference type="Proteomes" id="UP001497525">
    <property type="component" value="Unassembled WGS sequence"/>
</dbReference>
<evidence type="ECO:0000256" key="1">
    <source>
        <dbReference type="SAM" id="Phobius"/>
    </source>
</evidence>
<evidence type="ECO:0000313" key="3">
    <source>
        <dbReference type="Proteomes" id="UP001497525"/>
    </source>
</evidence>
<dbReference type="EMBL" id="CAXLJL010000052">
    <property type="protein sequence ID" value="CAL5129831.1"/>
    <property type="molecule type" value="Genomic_DNA"/>
</dbReference>
<comment type="caution">
    <text evidence="2">The sequence shown here is derived from an EMBL/GenBank/DDBJ whole genome shotgun (WGS) entry which is preliminary data.</text>
</comment>
<dbReference type="AlphaFoldDB" id="A0AAV2SZF6"/>
<keyword evidence="1" id="KW-0812">Transmembrane</keyword>
<evidence type="ECO:0000313" key="2">
    <source>
        <dbReference type="EMBL" id="CAL5129831.1"/>
    </source>
</evidence>
<name>A0AAV2SZF6_CALDB</name>
<proteinExistence type="predicted"/>
<feature type="transmembrane region" description="Helical" evidence="1">
    <location>
        <begin position="6"/>
        <end position="25"/>
    </location>
</feature>
<keyword evidence="1" id="KW-1133">Transmembrane helix</keyword>
<accession>A0AAV2SZF6</accession>
<keyword evidence="1" id="KW-0472">Membrane</keyword>
<organism evidence="2 3">
    <name type="scientific">Calicophoron daubneyi</name>
    <name type="common">Rumen fluke</name>
    <name type="synonym">Paramphistomum daubneyi</name>
    <dbReference type="NCBI Taxonomy" id="300641"/>
    <lineage>
        <taxon>Eukaryota</taxon>
        <taxon>Metazoa</taxon>
        <taxon>Spiralia</taxon>
        <taxon>Lophotrochozoa</taxon>
        <taxon>Platyhelminthes</taxon>
        <taxon>Trematoda</taxon>
        <taxon>Digenea</taxon>
        <taxon>Plagiorchiida</taxon>
        <taxon>Pronocephalata</taxon>
        <taxon>Paramphistomoidea</taxon>
        <taxon>Paramphistomidae</taxon>
        <taxon>Calicophoron</taxon>
    </lineage>
</organism>
<sequence length="118" mass="13648">MSLMQARWIGVFLVVYGFTICTTAAPSDLRSARGRTTVIDSPWYHYPLEGLAKRFGPLYEYDRPDFGEDGWSVQRTLESSFYDPEGFQKPKRLYDDKEVMPKEPGSITARGWRPLRYG</sequence>